<dbReference type="EMBL" id="QTUB01000001">
    <property type="protein sequence ID" value="REF25541.1"/>
    <property type="molecule type" value="Genomic_DNA"/>
</dbReference>
<accession>A0A3D9UL50</accession>
<sequence>MSEMALESVEMMSKFPEKKFDPVRLLVDFFNQLHVIERFNVFEFEYITGWENWFQIELAYFLYHHVTEQDGKWWREFSIEWDGMPENIGKCKPDFWLWSGEKNSYYLLELKQNGNVRIALKEVIKDIQKLSTLTNTKTFNAVGYDGEYTCKGKFFVLVSKCQPNIVEVPAGATEVFRGAIGKSGFYFVIYRS</sequence>
<keyword evidence="2" id="KW-1185">Reference proteome</keyword>
<evidence type="ECO:0000313" key="1">
    <source>
        <dbReference type="EMBL" id="REF25541.1"/>
    </source>
</evidence>
<organism evidence="1 2">
    <name type="scientific">Xenorhabdus cabanillasii</name>
    <dbReference type="NCBI Taxonomy" id="351673"/>
    <lineage>
        <taxon>Bacteria</taxon>
        <taxon>Pseudomonadati</taxon>
        <taxon>Pseudomonadota</taxon>
        <taxon>Gammaproteobacteria</taxon>
        <taxon>Enterobacterales</taxon>
        <taxon>Morganellaceae</taxon>
        <taxon>Xenorhabdus</taxon>
    </lineage>
</organism>
<protein>
    <submittedName>
        <fullName evidence="1">Uncharacterized protein</fullName>
    </submittedName>
</protein>
<proteinExistence type="predicted"/>
<evidence type="ECO:0000313" key="2">
    <source>
        <dbReference type="Proteomes" id="UP000256294"/>
    </source>
</evidence>
<reference evidence="1 2" key="1">
    <citation type="submission" date="2018-08" db="EMBL/GenBank/DDBJ databases">
        <title>Genomic Encyclopedia of Archaeal and Bacterial Type Strains, Phase II (KMG-II): from individual species to whole genera.</title>
        <authorList>
            <person name="Goeker M."/>
        </authorList>
    </citation>
    <scope>NUCLEOTIDE SEQUENCE [LARGE SCALE GENOMIC DNA]</scope>
    <source>
        <strain evidence="1 2">DSM 17905</strain>
    </source>
</reference>
<dbReference type="AlphaFoldDB" id="A0A3D9UL50"/>
<dbReference type="RefSeq" id="WP_051502581.1">
    <property type="nucleotide sequence ID" value="NZ_QTUB01000001.1"/>
</dbReference>
<dbReference type="Proteomes" id="UP000256294">
    <property type="component" value="Unassembled WGS sequence"/>
</dbReference>
<comment type="caution">
    <text evidence="1">The sequence shown here is derived from an EMBL/GenBank/DDBJ whole genome shotgun (WGS) entry which is preliminary data.</text>
</comment>
<name>A0A3D9UL50_9GAMM</name>
<gene>
    <name evidence="1" type="ORF">BDD26_0023</name>
</gene>